<sequence>MATPFLWKLSSQKLGFFLVSFGFIWGMMLLHFTIQQRASHENSAVLRQQILDLSKRYIKALAEENQSVMDGPYVGTMTAYDLKKTLAVLLDNIMLRLGKLESKVENIYNGTGGNLTNGTSTATPSATNSEKVNVAAIDPLTSLFATVKDEIQGLGVNKGKGQGRDLLNGAQEKCELPSLDGFPHCEGKLKWMKEMWRSDSCYSSYGVDGSTCSFFIYLSEVENWCPRLPWRTKTLNEEIDRRGQAEVRTSFEELYRVMSQREEFRWMMLRIKRMAEPWVSAIRSLAAKQNLAKRRRKKILVHLGLLTKESGFKIAENAFSGGPLGELVQWSDLITTLYLLGHDVRISASLAELKEIMRKVMGNKSSCPTQGDKVVELIYIDIVGLTQFKKTLGPSWVHYQS</sequence>
<gene>
    <name evidence="1" type="ORF">L3Q82_000776</name>
</gene>
<proteinExistence type="predicted"/>
<evidence type="ECO:0000313" key="2">
    <source>
        <dbReference type="Proteomes" id="UP000831701"/>
    </source>
</evidence>
<organism evidence="1 2">
    <name type="scientific">Scortum barcoo</name>
    <name type="common">barcoo grunter</name>
    <dbReference type="NCBI Taxonomy" id="214431"/>
    <lineage>
        <taxon>Eukaryota</taxon>
        <taxon>Metazoa</taxon>
        <taxon>Chordata</taxon>
        <taxon>Craniata</taxon>
        <taxon>Vertebrata</taxon>
        <taxon>Euteleostomi</taxon>
        <taxon>Actinopterygii</taxon>
        <taxon>Neopterygii</taxon>
        <taxon>Teleostei</taxon>
        <taxon>Neoteleostei</taxon>
        <taxon>Acanthomorphata</taxon>
        <taxon>Eupercaria</taxon>
        <taxon>Centrarchiformes</taxon>
        <taxon>Terapontoidei</taxon>
        <taxon>Terapontidae</taxon>
        <taxon>Scortum</taxon>
    </lineage>
</organism>
<comment type="caution">
    <text evidence="1">The sequence shown here is derived from an EMBL/GenBank/DDBJ whole genome shotgun (WGS) entry which is preliminary data.</text>
</comment>
<dbReference type="Proteomes" id="UP000831701">
    <property type="component" value="Chromosome 11"/>
</dbReference>
<name>A0ACB8WDA5_9TELE</name>
<evidence type="ECO:0000313" key="1">
    <source>
        <dbReference type="EMBL" id="KAI3365779.1"/>
    </source>
</evidence>
<reference evidence="1" key="1">
    <citation type="submission" date="2022-04" db="EMBL/GenBank/DDBJ databases">
        <title>Jade perch genome.</title>
        <authorList>
            <person name="Chao B."/>
        </authorList>
    </citation>
    <scope>NUCLEOTIDE SEQUENCE</scope>
    <source>
        <strain evidence="1">CB-2022</strain>
    </source>
</reference>
<dbReference type="EMBL" id="CM041541">
    <property type="protein sequence ID" value="KAI3365779.1"/>
    <property type="molecule type" value="Genomic_DNA"/>
</dbReference>
<keyword evidence="2" id="KW-1185">Reference proteome</keyword>
<protein>
    <submittedName>
        <fullName evidence="1">Uncharacterized protein</fullName>
    </submittedName>
</protein>
<accession>A0ACB8WDA5</accession>